<accession>A0AA39DAM9</accession>
<proteinExistence type="predicted"/>
<organism evidence="1 2">
    <name type="scientific">Vitis rotundifolia</name>
    <name type="common">Muscadine grape</name>
    <dbReference type="NCBI Taxonomy" id="103349"/>
    <lineage>
        <taxon>Eukaryota</taxon>
        <taxon>Viridiplantae</taxon>
        <taxon>Streptophyta</taxon>
        <taxon>Embryophyta</taxon>
        <taxon>Tracheophyta</taxon>
        <taxon>Spermatophyta</taxon>
        <taxon>Magnoliopsida</taxon>
        <taxon>eudicotyledons</taxon>
        <taxon>Gunneridae</taxon>
        <taxon>Pentapetalae</taxon>
        <taxon>rosids</taxon>
        <taxon>Vitales</taxon>
        <taxon>Vitaceae</taxon>
        <taxon>Viteae</taxon>
        <taxon>Vitis</taxon>
    </lineage>
</organism>
<dbReference type="EMBL" id="JARBHA010000017">
    <property type="protein sequence ID" value="KAJ9676824.1"/>
    <property type="molecule type" value="Genomic_DNA"/>
</dbReference>
<keyword evidence="2" id="KW-1185">Reference proteome</keyword>
<name>A0AA39DAM9_VITRO</name>
<protein>
    <submittedName>
        <fullName evidence="1">Uncharacterized protein</fullName>
    </submittedName>
</protein>
<evidence type="ECO:0000313" key="2">
    <source>
        <dbReference type="Proteomes" id="UP001168098"/>
    </source>
</evidence>
<gene>
    <name evidence="1" type="ORF">PVL29_022029</name>
</gene>
<dbReference type="Proteomes" id="UP001168098">
    <property type="component" value="Unassembled WGS sequence"/>
</dbReference>
<dbReference type="AlphaFoldDB" id="A0AA39DAM9"/>
<comment type="caution">
    <text evidence="1">The sequence shown here is derived from an EMBL/GenBank/DDBJ whole genome shotgun (WGS) entry which is preliminary data.</text>
</comment>
<evidence type="ECO:0000313" key="1">
    <source>
        <dbReference type="EMBL" id="KAJ9676824.1"/>
    </source>
</evidence>
<sequence length="123" mass="13381">MAAPGISELFRAIISAVSPLQPRSVLLQPPPPHHHQTSKGQLRLMPIMSPFLQLRKELVIAFCIGSALEIAHKAQSRSHDQLPSTCICCCALQSVFPSPVYLSPNSLVPGSSWQHKCCVSELS</sequence>
<reference evidence="1 2" key="1">
    <citation type="journal article" date="2023" name="BMC Biotechnol.">
        <title>Vitis rotundifolia cv Carlos genome sequencing.</title>
        <authorList>
            <person name="Huff M."/>
            <person name="Hulse-Kemp A."/>
            <person name="Scheffler B."/>
            <person name="Youngblood R."/>
            <person name="Simpson S."/>
            <person name="Babiker E."/>
            <person name="Staton M."/>
        </authorList>
    </citation>
    <scope>NUCLEOTIDE SEQUENCE [LARGE SCALE GENOMIC DNA]</scope>
    <source>
        <tissue evidence="1">Leaf</tissue>
    </source>
</reference>